<accession>B2CRN0</accession>
<name>B2CRN0_9VIRU</name>
<organism evidence="1 2">
    <name type="scientific">Betalipothrixvirus uzonense</name>
    <dbReference type="NCBI Taxonomy" id="512792"/>
    <lineage>
        <taxon>Viruses</taxon>
        <taxon>Adnaviria</taxon>
        <taxon>Zilligvirae</taxon>
        <taxon>Taleaviricota</taxon>
        <taxon>Tokiviricetes</taxon>
        <taxon>Ligamenvirales</taxon>
        <taxon>Lipothrixviridae</taxon>
        <taxon>Betalipothrixvirus</taxon>
    </lineage>
</organism>
<evidence type="ECO:0000313" key="1">
    <source>
        <dbReference type="EMBL" id="ACB37287.1"/>
    </source>
</evidence>
<protein>
    <submittedName>
        <fullName evidence="1">Uncharacterized protein</fullName>
    </submittedName>
</protein>
<reference evidence="1 2" key="1">
    <citation type="journal article" date="2008" name="Res. Microbiol.">
        <title>Viruses in acidic geothermal environments of the Kamchatka Peninsula.</title>
        <authorList>
            <person name="Bize A."/>
            <person name="Peng X."/>
            <person name="Prokofeva M."/>
            <person name="Maclellan K."/>
            <person name="Lucas S."/>
            <person name="Forterre P."/>
            <person name="Garrett R.A."/>
            <person name="Bonch-Osmolovskaya E.A."/>
            <person name="Prangishvili D."/>
        </authorList>
    </citation>
    <scope>NUCLEOTIDE SEQUENCE [LARGE SCALE GENOMIC DNA]</scope>
</reference>
<dbReference type="Proteomes" id="UP000008691">
    <property type="component" value="Segment"/>
</dbReference>
<dbReference type="KEGG" id="vg:6186738"/>
<dbReference type="RefSeq" id="YP_001798571.1">
    <property type="nucleotide sequence ID" value="NC_010537.1"/>
</dbReference>
<proteinExistence type="predicted"/>
<dbReference type="EMBL" id="EU545650">
    <property type="protein sequence ID" value="ACB37287.1"/>
    <property type="molecule type" value="Genomic_DNA"/>
</dbReference>
<keyword evidence="2" id="KW-1185">Reference proteome</keyword>
<evidence type="ECO:0000313" key="2">
    <source>
        <dbReference type="Proteomes" id="UP000008691"/>
    </source>
</evidence>
<sequence length="95" mass="10752">MITIEELINALKKIFKAVPPSSVDIAITDIRNYEYTCYIEGEKKPRIVYEVHFIAVIFSKMTDGTWQGAKLGDFEATVTEYEDGDIDVKLEKTSG</sequence>
<dbReference type="GeneID" id="6186738"/>